<protein>
    <submittedName>
        <fullName evidence="1">Uncharacterized protein</fullName>
    </submittedName>
</protein>
<sequence length="81" mass="8980">MAYETIDGQKYEKELLDLARKHTTGRGEGKLSKDEVADLFESAQDGPGVTDTEKATLAYIRKNFEFTDAAAKDFDAAFSKL</sequence>
<comment type="caution">
    <text evidence="1">The sequence shown here is derived from an EMBL/GenBank/DDBJ whole genome shotgun (WGS) entry which is preliminary data.</text>
</comment>
<dbReference type="EMBL" id="NEFY01000009">
    <property type="protein sequence ID" value="OZC35624.1"/>
    <property type="molecule type" value="Genomic_DNA"/>
</dbReference>
<accession>A0A7Z1DTA5</accession>
<organism evidence="1 2">
    <name type="scientific">Marinobacter vinifirmus</name>
    <dbReference type="NCBI Taxonomy" id="355591"/>
    <lineage>
        <taxon>Bacteria</taxon>
        <taxon>Pseudomonadati</taxon>
        <taxon>Pseudomonadota</taxon>
        <taxon>Gammaproteobacteria</taxon>
        <taxon>Pseudomonadales</taxon>
        <taxon>Marinobacteraceae</taxon>
        <taxon>Marinobacter</taxon>
    </lineage>
</organism>
<reference evidence="1 2" key="1">
    <citation type="submission" date="2017-06" db="EMBL/GenBank/DDBJ databases">
        <title>Draft genome sequence of the halophilic bacterium Marinobacter vinifirmus FB1.</title>
        <authorList>
            <person name="Stepanov V.G."/>
            <person name="Roberts D.J."/>
            <person name="Fox G.E."/>
        </authorList>
    </citation>
    <scope>NUCLEOTIDE SEQUENCE [LARGE SCALE GENOMIC DNA]</scope>
    <source>
        <strain evidence="1 2">FB1</strain>
    </source>
</reference>
<gene>
    <name evidence="1" type="ORF">B9Q17_00830</name>
</gene>
<proteinExistence type="predicted"/>
<keyword evidence="2" id="KW-1185">Reference proteome</keyword>
<dbReference type="AlphaFoldDB" id="A0A7Z1DTA5"/>
<dbReference type="RefSeq" id="WP_094625465.1">
    <property type="nucleotide sequence ID" value="NZ_NEFY01000009.1"/>
</dbReference>
<evidence type="ECO:0000313" key="2">
    <source>
        <dbReference type="Proteomes" id="UP000216984"/>
    </source>
</evidence>
<name>A0A7Z1DTA5_9GAMM</name>
<evidence type="ECO:0000313" key="1">
    <source>
        <dbReference type="EMBL" id="OZC35624.1"/>
    </source>
</evidence>
<dbReference type="Proteomes" id="UP000216984">
    <property type="component" value="Unassembled WGS sequence"/>
</dbReference>